<dbReference type="HOGENOM" id="CLU_009583_0_3_0"/>
<name>W0RBE8_9BACT</name>
<proteinExistence type="predicted"/>
<dbReference type="Pfam" id="PF13692">
    <property type="entry name" value="Glyco_trans_1_4"/>
    <property type="match status" value="1"/>
</dbReference>
<dbReference type="eggNOG" id="COG0438">
    <property type="taxonomic scope" value="Bacteria"/>
</dbReference>
<dbReference type="Pfam" id="PF13439">
    <property type="entry name" value="Glyco_transf_4"/>
    <property type="match status" value="1"/>
</dbReference>
<reference evidence="2 3" key="1">
    <citation type="journal article" date="2014" name="Genome Announc.">
        <title>Genome Sequence and Methylome of Soil Bacterium Gemmatirosa kalamazoonensis KBS708T, a Member of the Rarely Cultivated Gemmatimonadetes Phylum.</title>
        <authorList>
            <person name="Debruyn J.M."/>
            <person name="Radosevich M."/>
            <person name="Wommack K.E."/>
            <person name="Polson S.W."/>
            <person name="Hauser L.J."/>
            <person name="Fawaz M.N."/>
            <person name="Korlach J."/>
            <person name="Tsai Y.C."/>
        </authorList>
    </citation>
    <scope>NUCLEOTIDE SEQUENCE [LARGE SCALE GENOMIC DNA]</scope>
    <source>
        <strain evidence="2 3">KBS708</strain>
    </source>
</reference>
<dbReference type="OrthoDB" id="5290958at2"/>
<evidence type="ECO:0000259" key="1">
    <source>
        <dbReference type="Pfam" id="PF13439"/>
    </source>
</evidence>
<dbReference type="Proteomes" id="UP000019151">
    <property type="component" value="Chromosome"/>
</dbReference>
<dbReference type="KEGG" id="gba:J421_0103"/>
<dbReference type="CDD" id="cd03801">
    <property type="entry name" value="GT4_PimA-like"/>
    <property type="match status" value="1"/>
</dbReference>
<accession>W0RBE8</accession>
<dbReference type="PANTHER" id="PTHR45947">
    <property type="entry name" value="SULFOQUINOVOSYL TRANSFERASE SQD2"/>
    <property type="match status" value="1"/>
</dbReference>
<dbReference type="Gene3D" id="3.40.50.2000">
    <property type="entry name" value="Glycogen Phosphorylase B"/>
    <property type="match status" value="2"/>
</dbReference>
<dbReference type="STRING" id="861299.J421_0103"/>
<dbReference type="GO" id="GO:0016757">
    <property type="term" value="F:glycosyltransferase activity"/>
    <property type="evidence" value="ECO:0007669"/>
    <property type="project" value="TreeGrafter"/>
</dbReference>
<protein>
    <submittedName>
        <fullName evidence="2">Glycosyl transferase group 1</fullName>
    </submittedName>
</protein>
<keyword evidence="2" id="KW-0808">Transferase</keyword>
<dbReference type="InParanoid" id="W0RBE8"/>
<sequence>MKLLLVGTNRGGGGTESHFITLAAALADAGHDVSAAVWPEEFIHRALARHPRVRLFPLQLVARYDVRGALELSRIVRAVRPEWLVGAFKREYWPVAVVGRRRRVPVVLFSHLDQRFHPTMTFALPRLVRRIVAPTEYLRRRLVERGMPAAKLAVLPNPVDTAHFRPDRVARAEMRTRLRFDDDDVVVGFVGRQERGKGVMALADSVHAAMDADPRVRMLWVGHPGDERTELREVVERSPHAARHAWEPWTADVAPYFAAMDVCTLPSIGPETFGRVLAEAQACGVPVLGSALGGIPEAMRDGVTGRLLPPADVPAWTVAIRALAADAELRARMGREGRAFVEREFAAPRVTERFVEQLRAWR</sequence>
<dbReference type="EMBL" id="CP007128">
    <property type="protein sequence ID" value="AHG87640.1"/>
    <property type="molecule type" value="Genomic_DNA"/>
</dbReference>
<evidence type="ECO:0000313" key="3">
    <source>
        <dbReference type="Proteomes" id="UP000019151"/>
    </source>
</evidence>
<dbReference type="InterPro" id="IPR028098">
    <property type="entry name" value="Glyco_trans_4-like_N"/>
</dbReference>
<organism evidence="2 3">
    <name type="scientific">Gemmatirosa kalamazoonensis</name>
    <dbReference type="NCBI Taxonomy" id="861299"/>
    <lineage>
        <taxon>Bacteria</taxon>
        <taxon>Pseudomonadati</taxon>
        <taxon>Gemmatimonadota</taxon>
        <taxon>Gemmatimonadia</taxon>
        <taxon>Gemmatimonadales</taxon>
        <taxon>Gemmatimonadaceae</taxon>
        <taxon>Gemmatirosa</taxon>
    </lineage>
</organism>
<dbReference type="SUPFAM" id="SSF53756">
    <property type="entry name" value="UDP-Glycosyltransferase/glycogen phosphorylase"/>
    <property type="match status" value="1"/>
</dbReference>
<evidence type="ECO:0000313" key="2">
    <source>
        <dbReference type="EMBL" id="AHG87640.1"/>
    </source>
</evidence>
<feature type="domain" description="Glycosyltransferase subfamily 4-like N-terminal" evidence="1">
    <location>
        <begin position="13"/>
        <end position="162"/>
    </location>
</feature>
<dbReference type="AlphaFoldDB" id="W0RBE8"/>
<dbReference type="InterPro" id="IPR050194">
    <property type="entry name" value="Glycosyltransferase_grp1"/>
</dbReference>
<keyword evidence="3" id="KW-1185">Reference proteome</keyword>
<dbReference type="RefSeq" id="WP_025409198.1">
    <property type="nucleotide sequence ID" value="NZ_CP007128.1"/>
</dbReference>
<dbReference type="PANTHER" id="PTHR45947:SF3">
    <property type="entry name" value="SULFOQUINOVOSYL TRANSFERASE SQD2"/>
    <property type="match status" value="1"/>
</dbReference>
<gene>
    <name evidence="2" type="ORF">J421_0103</name>
</gene>